<dbReference type="SUPFAM" id="SSF46785">
    <property type="entry name" value="Winged helix' DNA-binding domain"/>
    <property type="match status" value="1"/>
</dbReference>
<dbReference type="GO" id="GO:0070006">
    <property type="term" value="F:metalloaminopeptidase activity"/>
    <property type="evidence" value="ECO:0007669"/>
    <property type="project" value="UniProtKB-UniRule"/>
</dbReference>
<feature type="binding site" evidence="8">
    <location>
        <position position="189"/>
    </location>
    <ligand>
        <name>a divalent metal cation</name>
        <dbReference type="ChEBI" id="CHEBI:60240"/>
        <label>2</label>
        <note>catalytic</note>
    </ligand>
</feature>
<comment type="function">
    <text evidence="8 9">Removes the N-terminal methionine from nascent proteins. The N-terminal methionine is often cleaved when the second residue in the primary sequence is small and uncharged (Met-Ala-, Cys, Gly, Pro, Ser, Thr, or Val).</text>
</comment>
<dbReference type="InterPro" id="IPR000994">
    <property type="entry name" value="Pept_M24"/>
</dbReference>
<comment type="cofactor">
    <cofactor evidence="2">
        <name>Mn(2+)</name>
        <dbReference type="ChEBI" id="CHEBI:29035"/>
    </cofactor>
</comment>
<evidence type="ECO:0000259" key="10">
    <source>
        <dbReference type="Pfam" id="PF00557"/>
    </source>
</evidence>
<evidence type="ECO:0000256" key="7">
    <source>
        <dbReference type="ARBA" id="ARBA00022801"/>
    </source>
</evidence>
<evidence type="ECO:0000256" key="6">
    <source>
        <dbReference type="ARBA" id="ARBA00022723"/>
    </source>
</evidence>
<dbReference type="SUPFAM" id="SSF55920">
    <property type="entry name" value="Creatinase/aminopeptidase"/>
    <property type="match status" value="1"/>
</dbReference>
<keyword evidence="5 8" id="KW-0645">Protease</keyword>
<feature type="binding site" evidence="8">
    <location>
        <position position="96"/>
    </location>
    <ligand>
        <name>a divalent metal cation</name>
        <dbReference type="ChEBI" id="CHEBI:60240"/>
        <label>1</label>
    </ligand>
</feature>
<feature type="binding site" evidence="8">
    <location>
        <position position="85"/>
    </location>
    <ligand>
        <name>a divalent metal cation</name>
        <dbReference type="ChEBI" id="CHEBI:60240"/>
        <label>1</label>
    </ligand>
</feature>
<dbReference type="AlphaFoldDB" id="A0A510E4F2"/>
<dbReference type="InterPro" id="IPR028595">
    <property type="entry name" value="MetAP_archaeal"/>
</dbReference>
<reference evidence="12" key="1">
    <citation type="submission" date="2018-09" db="EMBL/GenBank/DDBJ databases">
        <title>Complete Genome Sequencing of Sulfolobus sp. JCM 16834.</title>
        <authorList>
            <person name="Kato S."/>
            <person name="Itoh T."/>
            <person name="Ohkuma M."/>
        </authorList>
    </citation>
    <scope>NUCLEOTIDE SEQUENCE [LARGE SCALE GENOMIC DNA]</scope>
    <source>
        <strain evidence="12">IC-007</strain>
    </source>
</reference>
<keyword evidence="6 8" id="KW-0479">Metal-binding</keyword>
<name>A0A510E4F2_9CREN</name>
<keyword evidence="4 8" id="KW-0031">Aminopeptidase</keyword>
<dbReference type="PROSITE" id="PS01202">
    <property type="entry name" value="MAP_2"/>
    <property type="match status" value="1"/>
</dbReference>
<feature type="binding site" evidence="8">
    <location>
        <position position="164"/>
    </location>
    <ligand>
        <name>substrate</name>
    </ligand>
</feature>
<evidence type="ECO:0000256" key="9">
    <source>
        <dbReference type="RuleBase" id="RU003653"/>
    </source>
</evidence>
<dbReference type="EC" id="3.4.11.18" evidence="8 9"/>
<dbReference type="GO" id="GO:0004239">
    <property type="term" value="F:initiator methionyl aminopeptidase activity"/>
    <property type="evidence" value="ECO:0007669"/>
    <property type="project" value="UniProtKB-UniRule"/>
</dbReference>
<feature type="binding site" evidence="8">
    <location>
        <position position="283"/>
    </location>
    <ligand>
        <name>a divalent metal cation</name>
        <dbReference type="ChEBI" id="CHEBI:60240"/>
        <label>1</label>
    </ligand>
</feature>
<dbReference type="GO" id="GO:0046872">
    <property type="term" value="F:metal ion binding"/>
    <property type="evidence" value="ECO:0007669"/>
    <property type="project" value="UniProtKB-UniRule"/>
</dbReference>
<dbReference type="InterPro" id="IPR002468">
    <property type="entry name" value="Pept_M24A_MAP2"/>
</dbReference>
<feature type="binding site" evidence="8">
    <location>
        <position position="156"/>
    </location>
    <ligand>
        <name>a divalent metal cation</name>
        <dbReference type="ChEBI" id="CHEBI:60240"/>
        <label>2</label>
        <note>catalytic</note>
    </ligand>
</feature>
<dbReference type="PRINTS" id="PR00599">
    <property type="entry name" value="MAPEPTIDASE"/>
</dbReference>
<gene>
    <name evidence="8" type="primary">map</name>
    <name evidence="11" type="ORF">IC007_1954</name>
</gene>
<dbReference type="InterPro" id="IPR001714">
    <property type="entry name" value="Pept_M24_MAP"/>
</dbReference>
<evidence type="ECO:0000256" key="3">
    <source>
        <dbReference type="ARBA" id="ARBA00001954"/>
    </source>
</evidence>
<dbReference type="InterPro" id="IPR018349">
    <property type="entry name" value="Pept_M24A_MAP2_BS"/>
</dbReference>
<feature type="domain" description="Peptidase M24" evidence="10">
    <location>
        <begin position="8"/>
        <end position="288"/>
    </location>
</feature>
<dbReference type="GeneID" id="41718287"/>
<protein>
    <recommendedName>
        <fullName evidence="8 9">Methionine aminopeptidase</fullName>
        <shortName evidence="8">MAP</shortName>
        <shortName evidence="8">MetAP</shortName>
        <ecNumber evidence="8 9">3.4.11.18</ecNumber>
    </recommendedName>
    <alternativeName>
        <fullName evidence="8">Peptidase M</fullName>
    </alternativeName>
</protein>
<comment type="catalytic activity">
    <reaction evidence="1 8 9">
        <text>Release of N-terminal amino acids, preferentially methionine, from peptides and arylamides.</text>
        <dbReference type="EC" id="3.4.11.18"/>
    </reaction>
</comment>
<feature type="binding site" evidence="8">
    <location>
        <position position="65"/>
    </location>
    <ligand>
        <name>substrate</name>
    </ligand>
</feature>
<dbReference type="Proteomes" id="UP000325030">
    <property type="component" value="Chromosome"/>
</dbReference>
<dbReference type="InterPro" id="IPR036388">
    <property type="entry name" value="WH-like_DNA-bd_sf"/>
</dbReference>
<dbReference type="PANTHER" id="PTHR45777:SF2">
    <property type="entry name" value="METHIONINE AMINOPEPTIDASE 2"/>
    <property type="match status" value="1"/>
</dbReference>
<comment type="similarity">
    <text evidence="8">Belongs to the peptidase M24A family. Methionine aminopeptidase archaeal type 2 subfamily.</text>
</comment>
<dbReference type="InterPro" id="IPR036390">
    <property type="entry name" value="WH_DNA-bd_sf"/>
</dbReference>
<accession>A0A510E4F2</accession>
<dbReference type="GO" id="GO:0005737">
    <property type="term" value="C:cytoplasm"/>
    <property type="evidence" value="ECO:0007669"/>
    <property type="project" value="TreeGrafter"/>
</dbReference>
<evidence type="ECO:0000256" key="1">
    <source>
        <dbReference type="ARBA" id="ARBA00000294"/>
    </source>
</evidence>
<comment type="cofactor">
    <cofactor evidence="3">
        <name>Fe(2+)</name>
        <dbReference type="ChEBI" id="CHEBI:29033"/>
    </cofactor>
</comment>
<comment type="subunit">
    <text evidence="8">Monomer.</text>
</comment>
<comment type="cofactor">
    <cofactor evidence="8">
        <name>Co(2+)</name>
        <dbReference type="ChEBI" id="CHEBI:48828"/>
    </cofactor>
    <cofactor evidence="8">
        <name>Zn(2+)</name>
        <dbReference type="ChEBI" id="CHEBI:29105"/>
    </cofactor>
    <cofactor evidence="8">
        <name>Mn(2+)</name>
        <dbReference type="ChEBI" id="CHEBI:29035"/>
    </cofactor>
    <cofactor evidence="8">
        <name>Fe(2+)</name>
        <dbReference type="ChEBI" id="CHEBI:29033"/>
    </cofactor>
    <text evidence="8">Binds 2 divalent metal cations per subunit. Has a high-affinity and a low affinity metal-binding site. The true nature of the physiological cofactor is under debate. The enzyme is active with cobalt, zinc, manganese or divalent iron ions. Most likely, methionine aminopeptidases function as mononuclear Fe(2+)-metalloproteases under physiological conditions, and the catalytically relevant metal-binding site has been assigned to the histidine-containing high-affinity site.</text>
</comment>
<dbReference type="Pfam" id="PF00557">
    <property type="entry name" value="Peptidase_M24"/>
    <property type="match status" value="1"/>
</dbReference>
<dbReference type="GO" id="GO:0006508">
    <property type="term" value="P:proteolysis"/>
    <property type="evidence" value="ECO:0007669"/>
    <property type="project" value="UniProtKB-KW"/>
</dbReference>
<organism evidence="11 12">
    <name type="scientific">Sulfuracidifex tepidarius</name>
    <dbReference type="NCBI Taxonomy" id="1294262"/>
    <lineage>
        <taxon>Archaea</taxon>
        <taxon>Thermoproteota</taxon>
        <taxon>Thermoprotei</taxon>
        <taxon>Sulfolobales</taxon>
        <taxon>Sulfolobaceae</taxon>
        <taxon>Sulfuracidifex</taxon>
    </lineage>
</organism>
<keyword evidence="7 8" id="KW-0378">Hydrolase</keyword>
<dbReference type="InterPro" id="IPR036005">
    <property type="entry name" value="Creatinase/aminopeptidase-like"/>
</dbReference>
<dbReference type="Gene3D" id="3.90.230.10">
    <property type="entry name" value="Creatinase/methionine aminopeptidase superfamily"/>
    <property type="match status" value="1"/>
</dbReference>
<dbReference type="InterPro" id="IPR050247">
    <property type="entry name" value="Met_Aminopeptidase_Type2"/>
</dbReference>
<dbReference type="PANTHER" id="PTHR45777">
    <property type="entry name" value="METHIONINE AMINOPEPTIDASE 2"/>
    <property type="match status" value="1"/>
</dbReference>
<dbReference type="Gene3D" id="1.10.10.10">
    <property type="entry name" value="Winged helix-like DNA-binding domain superfamily/Winged helix DNA-binding domain"/>
    <property type="match status" value="1"/>
</dbReference>
<feature type="binding site" evidence="8">
    <location>
        <position position="96"/>
    </location>
    <ligand>
        <name>a divalent metal cation</name>
        <dbReference type="ChEBI" id="CHEBI:60240"/>
        <label>2</label>
        <note>catalytic</note>
    </ligand>
</feature>
<dbReference type="RefSeq" id="WP_149564904.1">
    <property type="nucleotide sequence ID" value="NZ_AP018930.1"/>
</dbReference>
<feature type="binding site" evidence="8">
    <location>
        <position position="283"/>
    </location>
    <ligand>
        <name>a divalent metal cation</name>
        <dbReference type="ChEBI" id="CHEBI:60240"/>
        <label>2</label>
        <note>catalytic</note>
    </ligand>
</feature>
<dbReference type="CDD" id="cd01088">
    <property type="entry name" value="MetAP2"/>
    <property type="match status" value="1"/>
</dbReference>
<evidence type="ECO:0000256" key="5">
    <source>
        <dbReference type="ARBA" id="ARBA00022670"/>
    </source>
</evidence>
<evidence type="ECO:0000313" key="12">
    <source>
        <dbReference type="Proteomes" id="UP000325030"/>
    </source>
</evidence>
<proteinExistence type="inferred from homology"/>
<sequence>MNDEELKKVLEAGRIGARAREAGAKLIKAGAKVLDVCEAVEKIIIEAGAFPAFPCNLSINSEAAHYSPLIGDEKVIPEGAVVKLDIGAHIDGFISDTAVTVSLEDRYEKLLDSSRDALKFAIMNSKVGANIGDIGKVIEKTIKINGFKPIRNLGGHLIKRYELHAGVFIPNVYERNAGTLQDGNTYAIEPFATDGAGMVIEGKQITIYSVRSVDEKGLNDVERKYLSEIFHRFNYLPFNERWLKDIGSADEIRSNLVSLSKKGKLYGYPVLIEAKKGIVAQFEHTIYVSKDNLIVTTDVNNS</sequence>
<evidence type="ECO:0000256" key="8">
    <source>
        <dbReference type="HAMAP-Rule" id="MF_01975"/>
    </source>
</evidence>
<evidence type="ECO:0000256" key="2">
    <source>
        <dbReference type="ARBA" id="ARBA00001936"/>
    </source>
</evidence>
<evidence type="ECO:0000313" key="11">
    <source>
        <dbReference type="EMBL" id="BBG27405.1"/>
    </source>
</evidence>
<dbReference type="HAMAP" id="MF_01975">
    <property type="entry name" value="MetAP_2_arc"/>
    <property type="match status" value="1"/>
</dbReference>
<dbReference type="NCBIfam" id="TIGR00501">
    <property type="entry name" value="met_pdase_II"/>
    <property type="match status" value="1"/>
</dbReference>
<dbReference type="EMBL" id="AP018930">
    <property type="protein sequence ID" value="BBG27405.1"/>
    <property type="molecule type" value="Genomic_DNA"/>
</dbReference>
<evidence type="ECO:0000256" key="4">
    <source>
        <dbReference type="ARBA" id="ARBA00022438"/>
    </source>
</evidence>